<dbReference type="InterPro" id="IPR029058">
    <property type="entry name" value="AB_hydrolase_fold"/>
</dbReference>
<dbReference type="AlphaFoldDB" id="A0A7J6WSG1"/>
<evidence type="ECO:0000313" key="1">
    <source>
        <dbReference type="EMBL" id="KAF5199540.1"/>
    </source>
</evidence>
<dbReference type="GO" id="GO:0005829">
    <property type="term" value="C:cytosol"/>
    <property type="evidence" value="ECO:0007669"/>
    <property type="project" value="TreeGrafter"/>
</dbReference>
<dbReference type="Proteomes" id="UP000554482">
    <property type="component" value="Unassembled WGS sequence"/>
</dbReference>
<comment type="caution">
    <text evidence="1">The sequence shown here is derived from an EMBL/GenBank/DDBJ whole genome shotgun (WGS) entry which is preliminary data.</text>
</comment>
<reference evidence="1 2" key="1">
    <citation type="submission" date="2020-06" db="EMBL/GenBank/DDBJ databases">
        <title>Transcriptomic and genomic resources for Thalictrum thalictroides and T. hernandezii: Facilitating candidate gene discovery in an emerging model plant lineage.</title>
        <authorList>
            <person name="Arias T."/>
            <person name="Riano-Pachon D.M."/>
            <person name="Di Stilio V.S."/>
        </authorList>
    </citation>
    <scope>NUCLEOTIDE SEQUENCE [LARGE SCALE GENOMIC DNA]</scope>
    <source>
        <strain evidence="2">cv. WT478/WT964</strain>
        <tissue evidence="1">Leaves</tissue>
    </source>
</reference>
<keyword evidence="2" id="KW-1185">Reference proteome</keyword>
<gene>
    <name evidence="1" type="ORF">FRX31_010873</name>
</gene>
<feature type="non-terminal residue" evidence="1">
    <location>
        <position position="238"/>
    </location>
</feature>
<dbReference type="PANTHER" id="PTHR42886">
    <property type="entry name" value="RE40534P-RELATED"/>
    <property type="match status" value="1"/>
</dbReference>
<sequence>ESEGSFEYGNYQREADDLRSVIQYFSERNHAITTILGHSKGGSVVLLYASKYHDVPTIINVAGSYDPKKGIAERLGKDFMEVIKRDGFIDVVSKKGQFRVTEESLMERLSTDMHAACLSIEKGCRVLTVHGSSDEFISVEDAFAFAKIIPNHKLHIIEGADHEFSKHQAELAEVVLNFIKTFIQEGKDFEPLDGASFSQDETDFLQNIMSDSNTEDNNAAVPPYDETHCQPAAFDGIW</sequence>
<protein>
    <submittedName>
        <fullName evidence="1">Alpha/beta-Hydrolases superfamily protein</fullName>
    </submittedName>
</protein>
<name>A0A7J6WSG1_THATH</name>
<accession>A0A7J6WSG1</accession>
<organism evidence="1 2">
    <name type="scientific">Thalictrum thalictroides</name>
    <name type="common">Rue-anemone</name>
    <name type="synonym">Anemone thalictroides</name>
    <dbReference type="NCBI Taxonomy" id="46969"/>
    <lineage>
        <taxon>Eukaryota</taxon>
        <taxon>Viridiplantae</taxon>
        <taxon>Streptophyta</taxon>
        <taxon>Embryophyta</taxon>
        <taxon>Tracheophyta</taxon>
        <taxon>Spermatophyta</taxon>
        <taxon>Magnoliopsida</taxon>
        <taxon>Ranunculales</taxon>
        <taxon>Ranunculaceae</taxon>
        <taxon>Thalictroideae</taxon>
        <taxon>Thalictrum</taxon>
    </lineage>
</organism>
<proteinExistence type="predicted"/>
<dbReference type="EMBL" id="JABWDY010011813">
    <property type="protein sequence ID" value="KAF5199540.1"/>
    <property type="molecule type" value="Genomic_DNA"/>
</dbReference>
<dbReference type="PANTHER" id="PTHR42886:SF53">
    <property type="entry name" value="ALPHA_BETA-HYDROLASES SUPERFAMILY PROTEIN"/>
    <property type="match status" value="1"/>
</dbReference>
<keyword evidence="1" id="KW-0378">Hydrolase</keyword>
<dbReference type="Gene3D" id="3.40.50.1820">
    <property type="entry name" value="alpha/beta hydrolase"/>
    <property type="match status" value="1"/>
</dbReference>
<dbReference type="OrthoDB" id="9988524at2759"/>
<dbReference type="SUPFAM" id="SSF53474">
    <property type="entry name" value="alpha/beta-Hydrolases"/>
    <property type="match status" value="1"/>
</dbReference>
<dbReference type="GO" id="GO:0016787">
    <property type="term" value="F:hydrolase activity"/>
    <property type="evidence" value="ECO:0007669"/>
    <property type="project" value="UniProtKB-KW"/>
</dbReference>
<evidence type="ECO:0000313" key="2">
    <source>
        <dbReference type="Proteomes" id="UP000554482"/>
    </source>
</evidence>